<dbReference type="InterPro" id="IPR050144">
    <property type="entry name" value="AAE_transporter"/>
</dbReference>
<proteinExistence type="inferred from homology"/>
<keyword evidence="6 8" id="KW-1133">Transmembrane helix</keyword>
<dbReference type="Pfam" id="PF06826">
    <property type="entry name" value="Asp-Al_Ex"/>
    <property type="match status" value="1"/>
</dbReference>
<keyword evidence="4" id="KW-1003">Cell membrane</keyword>
<name>A0A1X9N8D1_9GAMM</name>
<dbReference type="PANTHER" id="PTHR30445:SF8">
    <property type="entry name" value="K(+)_H(+) ANTIPORTER SUBUNIT KHTT"/>
    <property type="match status" value="1"/>
</dbReference>
<dbReference type="STRING" id="716816.BST96_00320"/>
<evidence type="ECO:0000256" key="6">
    <source>
        <dbReference type="ARBA" id="ARBA00022989"/>
    </source>
</evidence>
<reference evidence="10 11" key="1">
    <citation type="submission" date="2016-11" db="EMBL/GenBank/DDBJ databases">
        <title>Trade-off between light-utilization and light-protection in marine flavobacteria.</title>
        <authorList>
            <person name="Kumagai Y."/>
        </authorList>
    </citation>
    <scope>NUCLEOTIDE SEQUENCE [LARGE SCALE GENOMIC DNA]</scope>
    <source>
        <strain evidence="10 11">NBRC 107125</strain>
    </source>
</reference>
<protein>
    <recommendedName>
        <fullName evidence="9">YidE/YbjL duplication domain-containing protein</fullName>
    </recommendedName>
</protein>
<dbReference type="Proteomes" id="UP000193450">
    <property type="component" value="Chromosome"/>
</dbReference>
<evidence type="ECO:0000256" key="1">
    <source>
        <dbReference type="ARBA" id="ARBA00004651"/>
    </source>
</evidence>
<feature type="transmembrane region" description="Helical" evidence="8">
    <location>
        <begin position="119"/>
        <end position="140"/>
    </location>
</feature>
<evidence type="ECO:0000256" key="2">
    <source>
        <dbReference type="ARBA" id="ARBA00009854"/>
    </source>
</evidence>
<accession>A0A1X9N8D1</accession>
<keyword evidence="11" id="KW-1185">Reference proteome</keyword>
<evidence type="ECO:0000256" key="3">
    <source>
        <dbReference type="ARBA" id="ARBA00022448"/>
    </source>
</evidence>
<sequence>MLASGLMIGYLRNIYPTFGRMPEAARWILMEFGLLIFMAGVGLRAGGGIVDTLQNAGPSLLLAGITVTCIPVFVGYFFGRVVLGINPVLLLGGITGSMTSGASLSVVTKAADSSVPSLGYTGAYAFSNVLLTIAGSIILLF</sequence>
<feature type="domain" description="YidE/YbjL duplication" evidence="9">
    <location>
        <begin position="2"/>
        <end position="139"/>
    </location>
</feature>
<evidence type="ECO:0000313" key="10">
    <source>
        <dbReference type="EMBL" id="ARN72692.1"/>
    </source>
</evidence>
<evidence type="ECO:0000259" key="9">
    <source>
        <dbReference type="Pfam" id="PF06826"/>
    </source>
</evidence>
<dbReference type="PANTHER" id="PTHR30445">
    <property type="entry name" value="K(+)_H(+) ANTIPORTER SUBUNIT KHTT"/>
    <property type="match status" value="1"/>
</dbReference>
<comment type="subcellular location">
    <subcellularLocation>
        <location evidence="1">Cell membrane</location>
        <topology evidence="1">Multi-pass membrane protein</topology>
    </subcellularLocation>
</comment>
<dbReference type="KEGG" id="osg:BST96_00320"/>
<dbReference type="GO" id="GO:0005886">
    <property type="term" value="C:plasma membrane"/>
    <property type="evidence" value="ECO:0007669"/>
    <property type="project" value="UniProtKB-SubCell"/>
</dbReference>
<dbReference type="NCBIfam" id="TIGR01625">
    <property type="entry name" value="YidE_YbjL_dupl"/>
    <property type="match status" value="1"/>
</dbReference>
<dbReference type="EMBL" id="CP019343">
    <property type="protein sequence ID" value="ARN72692.1"/>
    <property type="molecule type" value="Genomic_DNA"/>
</dbReference>
<keyword evidence="5 8" id="KW-0812">Transmembrane</keyword>
<feature type="transmembrane region" description="Helical" evidence="8">
    <location>
        <begin position="59"/>
        <end position="79"/>
    </location>
</feature>
<evidence type="ECO:0000256" key="5">
    <source>
        <dbReference type="ARBA" id="ARBA00022692"/>
    </source>
</evidence>
<dbReference type="InterPro" id="IPR006512">
    <property type="entry name" value="YidE_YbjL"/>
</dbReference>
<evidence type="ECO:0000313" key="11">
    <source>
        <dbReference type="Proteomes" id="UP000193450"/>
    </source>
</evidence>
<keyword evidence="7 8" id="KW-0472">Membrane</keyword>
<evidence type="ECO:0000256" key="8">
    <source>
        <dbReference type="SAM" id="Phobius"/>
    </source>
</evidence>
<dbReference type="AlphaFoldDB" id="A0A1X9N8D1"/>
<gene>
    <name evidence="10" type="ORF">BST96_00320</name>
</gene>
<comment type="similarity">
    <text evidence="2">Belongs to the AAE transporter (TC 2.A.81) family.</text>
</comment>
<keyword evidence="3" id="KW-0813">Transport</keyword>
<feature type="transmembrane region" description="Helical" evidence="8">
    <location>
        <begin position="88"/>
        <end position="107"/>
    </location>
</feature>
<evidence type="ECO:0000256" key="7">
    <source>
        <dbReference type="ARBA" id="ARBA00023136"/>
    </source>
</evidence>
<organism evidence="10 11">
    <name type="scientific">Oceanicoccus sagamiensis</name>
    <dbReference type="NCBI Taxonomy" id="716816"/>
    <lineage>
        <taxon>Bacteria</taxon>
        <taxon>Pseudomonadati</taxon>
        <taxon>Pseudomonadota</taxon>
        <taxon>Gammaproteobacteria</taxon>
        <taxon>Cellvibrionales</taxon>
        <taxon>Spongiibacteraceae</taxon>
        <taxon>Oceanicoccus</taxon>
    </lineage>
</organism>
<evidence type="ECO:0000256" key="4">
    <source>
        <dbReference type="ARBA" id="ARBA00022475"/>
    </source>
</evidence>
<feature type="transmembrane region" description="Helical" evidence="8">
    <location>
        <begin position="27"/>
        <end position="47"/>
    </location>
</feature>